<reference evidence="1" key="1">
    <citation type="submission" date="2021-06" db="EMBL/GenBank/DDBJ databases">
        <authorList>
            <person name="Kallberg Y."/>
            <person name="Tangrot J."/>
            <person name="Rosling A."/>
        </authorList>
    </citation>
    <scope>NUCLEOTIDE SEQUENCE</scope>
    <source>
        <strain evidence="1">28 12/20/2015</strain>
    </source>
</reference>
<protein>
    <submittedName>
        <fullName evidence="1">4193_t:CDS:1</fullName>
    </submittedName>
</protein>
<sequence>MEAKEPKKVRIDPYALKIEHTLPSFKIDCTITILEVKKVLPNLEVGITSLTLEIEKTSSTLILKKK</sequence>
<feature type="non-terminal residue" evidence="1">
    <location>
        <position position="66"/>
    </location>
</feature>
<evidence type="ECO:0000313" key="2">
    <source>
        <dbReference type="Proteomes" id="UP000789366"/>
    </source>
</evidence>
<dbReference type="Proteomes" id="UP000789366">
    <property type="component" value="Unassembled WGS sequence"/>
</dbReference>
<accession>A0ACA9RIK2</accession>
<dbReference type="EMBL" id="CAJVPW010073924">
    <property type="protein sequence ID" value="CAG8795747.1"/>
    <property type="molecule type" value="Genomic_DNA"/>
</dbReference>
<organism evidence="1 2">
    <name type="scientific">Cetraspora pellucida</name>
    <dbReference type="NCBI Taxonomy" id="1433469"/>
    <lineage>
        <taxon>Eukaryota</taxon>
        <taxon>Fungi</taxon>
        <taxon>Fungi incertae sedis</taxon>
        <taxon>Mucoromycota</taxon>
        <taxon>Glomeromycotina</taxon>
        <taxon>Glomeromycetes</taxon>
        <taxon>Diversisporales</taxon>
        <taxon>Gigasporaceae</taxon>
        <taxon>Cetraspora</taxon>
    </lineage>
</organism>
<keyword evidence="2" id="KW-1185">Reference proteome</keyword>
<proteinExistence type="predicted"/>
<gene>
    <name evidence="1" type="ORF">SPELUC_LOCUS17612</name>
</gene>
<comment type="caution">
    <text evidence="1">The sequence shown here is derived from an EMBL/GenBank/DDBJ whole genome shotgun (WGS) entry which is preliminary data.</text>
</comment>
<name>A0ACA9RIK2_9GLOM</name>
<evidence type="ECO:0000313" key="1">
    <source>
        <dbReference type="EMBL" id="CAG8795747.1"/>
    </source>
</evidence>